<organism evidence="2 3">
    <name type="scientific">Segnochrobactrum spirostomi</name>
    <dbReference type="NCBI Taxonomy" id="2608987"/>
    <lineage>
        <taxon>Bacteria</taxon>
        <taxon>Pseudomonadati</taxon>
        <taxon>Pseudomonadota</taxon>
        <taxon>Alphaproteobacteria</taxon>
        <taxon>Hyphomicrobiales</taxon>
        <taxon>Segnochrobactraceae</taxon>
        <taxon>Segnochrobactrum</taxon>
    </lineage>
</organism>
<dbReference type="PIRSF" id="PIRSF000709">
    <property type="entry name" value="6PFK_2-Ptase"/>
    <property type="match status" value="1"/>
</dbReference>
<sequence length="204" mass="22365">MTVILITRHGHVEGISPPRFRGRNDLPLTAIGRGQAERLGAHLASRGPFDAIYTSALSRCVATGEAIARHTGTGTAVMPGLVDIDYGDWTGQTLEEVERSDPDRYATWWVRPQLVRPPNGESLQDLLARTADALRDVVARHPEGKVVLVGHDSTNRALLLTLLDLPLSAYWRFEQSPCNLTEVEFSSKGVHVRSINQTSHLGDA</sequence>
<dbReference type="GO" id="GO:0016791">
    <property type="term" value="F:phosphatase activity"/>
    <property type="evidence" value="ECO:0007669"/>
    <property type="project" value="TreeGrafter"/>
</dbReference>
<dbReference type="InterPro" id="IPR029033">
    <property type="entry name" value="His_PPase_superfam"/>
</dbReference>
<accession>A0A6A7Y371</accession>
<proteinExistence type="predicted"/>
<comment type="caution">
    <text evidence="2">The sequence shown here is derived from an EMBL/GenBank/DDBJ whole genome shotgun (WGS) entry which is preliminary data.</text>
</comment>
<name>A0A6A7Y371_9HYPH</name>
<dbReference type="Pfam" id="PF00300">
    <property type="entry name" value="His_Phos_1"/>
    <property type="match status" value="1"/>
</dbReference>
<dbReference type="Gene3D" id="3.40.50.1240">
    <property type="entry name" value="Phosphoglycerate mutase-like"/>
    <property type="match status" value="1"/>
</dbReference>
<dbReference type="PANTHER" id="PTHR48100">
    <property type="entry name" value="BROAD-SPECIFICITY PHOSPHATASE YOR283W-RELATED"/>
    <property type="match status" value="1"/>
</dbReference>
<keyword evidence="3" id="KW-1185">Reference proteome</keyword>
<dbReference type="SUPFAM" id="SSF53254">
    <property type="entry name" value="Phosphoglycerate mutase-like"/>
    <property type="match status" value="1"/>
</dbReference>
<dbReference type="Proteomes" id="UP000332515">
    <property type="component" value="Unassembled WGS sequence"/>
</dbReference>
<reference evidence="2 3" key="1">
    <citation type="submission" date="2019-09" db="EMBL/GenBank/DDBJ databases">
        <title>Segnochrobactrum spirostomi gen. nov., sp. nov., isolated from the ciliate Spirostomum cf. yagiui and description of a novel family, Segnochrobactraceae fam. nov. within the order Rhizobiales of the class Alphaproteobacteria.</title>
        <authorList>
            <person name="Akter S."/>
            <person name="Shazib S.U.A."/>
            <person name="Shin M.K."/>
        </authorList>
    </citation>
    <scope>NUCLEOTIDE SEQUENCE [LARGE SCALE GENOMIC DNA]</scope>
    <source>
        <strain evidence="2 3">Sp-1</strain>
    </source>
</reference>
<dbReference type="EMBL" id="VWNA01000001">
    <property type="protein sequence ID" value="MQT12192.1"/>
    <property type="molecule type" value="Genomic_DNA"/>
</dbReference>
<evidence type="ECO:0000313" key="2">
    <source>
        <dbReference type="EMBL" id="MQT12192.1"/>
    </source>
</evidence>
<evidence type="ECO:0000313" key="3">
    <source>
        <dbReference type="Proteomes" id="UP000332515"/>
    </source>
</evidence>
<evidence type="ECO:0000256" key="1">
    <source>
        <dbReference type="PIRSR" id="PIRSR613078-2"/>
    </source>
</evidence>
<dbReference type="SMART" id="SM00855">
    <property type="entry name" value="PGAM"/>
    <property type="match status" value="1"/>
</dbReference>
<dbReference type="AlphaFoldDB" id="A0A6A7Y371"/>
<gene>
    <name evidence="2" type="ORF">F0357_05850</name>
</gene>
<protein>
    <submittedName>
        <fullName evidence="2">Histidine phosphatase family protein</fullName>
    </submittedName>
</protein>
<dbReference type="RefSeq" id="WP_153479491.1">
    <property type="nucleotide sequence ID" value="NZ_VWNA01000001.1"/>
</dbReference>
<feature type="binding site" evidence="1">
    <location>
        <position position="59"/>
    </location>
    <ligand>
        <name>substrate</name>
    </ligand>
</feature>
<dbReference type="CDD" id="cd07067">
    <property type="entry name" value="HP_PGM_like"/>
    <property type="match status" value="1"/>
</dbReference>
<dbReference type="InterPro" id="IPR013078">
    <property type="entry name" value="His_Pase_superF_clade-1"/>
</dbReference>
<dbReference type="InterPro" id="IPR050275">
    <property type="entry name" value="PGM_Phosphatase"/>
</dbReference>